<sequence length="357" mass="39332">MDSPEGAEFGEVAHDGPAELGKRTKKVKRLGKGAGGTVYLSIYLPELKLVAVKEVLVYKEEERHTVKHELHALHENLAPLGTAPHSPTRGSGGGFGSFFSANAKPTVCPYQVSFYGAYLTPAKCAVSIVMEFMDMGSLQDLVCNISTPEPVVRHAAFCCLTALEHMHNQRMIHRDIKPANILLNRKGDFKVADFGLAGTLPKSASNFSEFEGTMMYMAPERITGKSYSYVSDVWSLGVSLFALATGAYPFAVDDGFFGLEEAICTDPLPPMPNRFTPECRDFMKGLIRRDPGSRFTATRALSHPFLRGYEGSAAHHDFEDLWRKMPLRPVMKPEDAAKIVQAVTDYSLRHSNEVALL</sequence>
<proteinExistence type="inferred from homology"/>
<evidence type="ECO:0000256" key="8">
    <source>
        <dbReference type="ARBA" id="ARBA00049299"/>
    </source>
</evidence>
<evidence type="ECO:0000313" key="14">
    <source>
        <dbReference type="Proteomes" id="UP000019132"/>
    </source>
</evidence>
<keyword evidence="14" id="KW-1185">Reference proteome</keyword>
<dbReference type="Pfam" id="PF00069">
    <property type="entry name" value="Pkinase"/>
    <property type="match status" value="1"/>
</dbReference>
<dbReference type="PROSITE" id="PS00108">
    <property type="entry name" value="PROTEIN_KINASE_ST"/>
    <property type="match status" value="1"/>
</dbReference>
<evidence type="ECO:0000313" key="13">
    <source>
        <dbReference type="EnsemblProtists" id="PYU1_T000974"/>
    </source>
</evidence>
<dbReference type="EMBL" id="GL376620">
    <property type="status" value="NOT_ANNOTATED_CDS"/>
    <property type="molecule type" value="Genomic_DNA"/>
</dbReference>
<comment type="similarity">
    <text evidence="5">Belongs to the protein kinase superfamily. STE Ser/Thr protein kinase family. MAP kinase kinase subfamily.</text>
</comment>
<evidence type="ECO:0000256" key="4">
    <source>
        <dbReference type="ARBA" id="ARBA00022840"/>
    </source>
</evidence>
<dbReference type="Gene3D" id="1.10.510.10">
    <property type="entry name" value="Transferase(Phosphotransferase) domain 1"/>
    <property type="match status" value="1"/>
</dbReference>
<reference evidence="13" key="3">
    <citation type="submission" date="2015-02" db="UniProtKB">
        <authorList>
            <consortium name="EnsemblProtists"/>
        </authorList>
    </citation>
    <scope>IDENTIFICATION</scope>
    <source>
        <strain evidence="13">DAOM BR144</strain>
    </source>
</reference>
<dbReference type="GO" id="GO:0004708">
    <property type="term" value="F:MAP kinase kinase activity"/>
    <property type="evidence" value="ECO:0007669"/>
    <property type="project" value="UniProtKB-EC"/>
</dbReference>
<evidence type="ECO:0000256" key="3">
    <source>
        <dbReference type="ARBA" id="ARBA00022777"/>
    </source>
</evidence>
<dbReference type="SUPFAM" id="SSF56112">
    <property type="entry name" value="Protein kinase-like (PK-like)"/>
    <property type="match status" value="1"/>
</dbReference>
<dbReference type="Gene3D" id="3.30.200.20">
    <property type="entry name" value="Phosphorylase Kinase, domain 1"/>
    <property type="match status" value="1"/>
</dbReference>
<dbReference type="Proteomes" id="UP000019132">
    <property type="component" value="Unassembled WGS sequence"/>
</dbReference>
<name>K3W7N3_GLOUD</name>
<dbReference type="InterPro" id="IPR008271">
    <property type="entry name" value="Ser/Thr_kinase_AS"/>
</dbReference>
<evidence type="ECO:0000256" key="9">
    <source>
        <dbReference type="ARBA" id="ARBA00051693"/>
    </source>
</evidence>
<dbReference type="PROSITE" id="PS00107">
    <property type="entry name" value="PROTEIN_KINASE_ATP"/>
    <property type="match status" value="1"/>
</dbReference>
<dbReference type="EnsemblProtists" id="PYU1_T000974">
    <property type="protein sequence ID" value="PYU1_T000974"/>
    <property type="gene ID" value="PYU1_G000974"/>
</dbReference>
<feature type="binding site" evidence="10">
    <location>
        <position position="53"/>
    </location>
    <ligand>
        <name>ATP</name>
        <dbReference type="ChEBI" id="CHEBI:30616"/>
    </ligand>
</feature>
<comment type="catalytic activity">
    <reaction evidence="9">
        <text>L-tyrosyl-[protein] + ATP = O-phospho-L-tyrosyl-[protein] + ADP + H(+)</text>
        <dbReference type="Rhea" id="RHEA:10596"/>
        <dbReference type="Rhea" id="RHEA-COMP:10136"/>
        <dbReference type="Rhea" id="RHEA-COMP:20101"/>
        <dbReference type="ChEBI" id="CHEBI:15378"/>
        <dbReference type="ChEBI" id="CHEBI:30616"/>
        <dbReference type="ChEBI" id="CHEBI:46858"/>
        <dbReference type="ChEBI" id="CHEBI:61978"/>
        <dbReference type="ChEBI" id="CHEBI:456216"/>
        <dbReference type="EC" id="2.7.12.2"/>
    </reaction>
</comment>
<dbReference type="AlphaFoldDB" id="K3W7N3"/>
<dbReference type="InterPro" id="IPR000719">
    <property type="entry name" value="Prot_kinase_dom"/>
</dbReference>
<dbReference type="PANTHER" id="PTHR48013:SF9">
    <property type="entry name" value="DUAL SPECIFICITY MITOGEN-ACTIVATED PROTEIN KINASE KINASE 5"/>
    <property type="match status" value="1"/>
</dbReference>
<evidence type="ECO:0000256" key="11">
    <source>
        <dbReference type="RuleBase" id="RU000304"/>
    </source>
</evidence>
<keyword evidence="3" id="KW-0418">Kinase</keyword>
<dbReference type="SMART" id="SM00220">
    <property type="entry name" value="S_TKc"/>
    <property type="match status" value="1"/>
</dbReference>
<dbReference type="PANTHER" id="PTHR48013">
    <property type="entry name" value="DUAL SPECIFICITY MITOGEN-ACTIVATED PROTEIN KINASE KINASE 5-RELATED"/>
    <property type="match status" value="1"/>
</dbReference>
<keyword evidence="2 10" id="KW-0547">Nucleotide-binding</keyword>
<evidence type="ECO:0000256" key="1">
    <source>
        <dbReference type="ARBA" id="ARBA00022679"/>
    </source>
</evidence>
<keyword evidence="4 10" id="KW-0067">ATP-binding</keyword>
<comment type="catalytic activity">
    <reaction evidence="8">
        <text>L-threonyl-[protein] + ATP = O-phospho-L-threonyl-[protein] + ADP + H(+)</text>
        <dbReference type="Rhea" id="RHEA:46608"/>
        <dbReference type="Rhea" id="RHEA-COMP:11060"/>
        <dbReference type="Rhea" id="RHEA-COMP:11605"/>
        <dbReference type="ChEBI" id="CHEBI:15378"/>
        <dbReference type="ChEBI" id="CHEBI:30013"/>
        <dbReference type="ChEBI" id="CHEBI:30616"/>
        <dbReference type="ChEBI" id="CHEBI:61977"/>
        <dbReference type="ChEBI" id="CHEBI:456216"/>
        <dbReference type="EC" id="2.7.12.2"/>
    </reaction>
</comment>
<dbReference type="PROSITE" id="PS50011">
    <property type="entry name" value="PROTEIN_KINASE_DOM"/>
    <property type="match status" value="1"/>
</dbReference>
<evidence type="ECO:0000256" key="7">
    <source>
        <dbReference type="ARBA" id="ARBA00049014"/>
    </source>
</evidence>
<comment type="catalytic activity">
    <reaction evidence="7">
        <text>L-seryl-[protein] + ATP = O-phospho-L-seryl-[protein] + ADP + H(+)</text>
        <dbReference type="Rhea" id="RHEA:17989"/>
        <dbReference type="Rhea" id="RHEA-COMP:9863"/>
        <dbReference type="Rhea" id="RHEA-COMP:11604"/>
        <dbReference type="ChEBI" id="CHEBI:15378"/>
        <dbReference type="ChEBI" id="CHEBI:29999"/>
        <dbReference type="ChEBI" id="CHEBI:30616"/>
        <dbReference type="ChEBI" id="CHEBI:83421"/>
        <dbReference type="ChEBI" id="CHEBI:456216"/>
        <dbReference type="EC" id="2.7.12.2"/>
    </reaction>
</comment>
<dbReference type="VEuPathDB" id="FungiDB:PYU1_G000974"/>
<dbReference type="OMA" id="EEAICHD"/>
<dbReference type="InterPro" id="IPR017441">
    <property type="entry name" value="Protein_kinase_ATP_BS"/>
</dbReference>
<dbReference type="STRING" id="431595.K3W7N3"/>
<feature type="domain" description="Protein kinase" evidence="12">
    <location>
        <begin position="24"/>
        <end position="306"/>
    </location>
</feature>
<dbReference type="InParanoid" id="K3W7N3"/>
<dbReference type="EC" id="2.7.12.2" evidence="6"/>
<evidence type="ECO:0000256" key="10">
    <source>
        <dbReference type="PROSITE-ProRule" id="PRU10141"/>
    </source>
</evidence>
<keyword evidence="1" id="KW-0808">Transferase</keyword>
<dbReference type="HOGENOM" id="CLU_000288_63_23_1"/>
<evidence type="ECO:0000259" key="12">
    <source>
        <dbReference type="PROSITE" id="PS50011"/>
    </source>
</evidence>
<accession>K3W7N3</accession>
<reference evidence="14" key="2">
    <citation type="submission" date="2010-04" db="EMBL/GenBank/DDBJ databases">
        <authorList>
            <person name="Buell R."/>
            <person name="Hamilton J."/>
            <person name="Hostetler J."/>
        </authorList>
    </citation>
    <scope>NUCLEOTIDE SEQUENCE [LARGE SCALE GENOMIC DNA]</scope>
    <source>
        <strain evidence="14">DAOM:BR144</strain>
    </source>
</reference>
<organism evidence="13 14">
    <name type="scientific">Globisporangium ultimum (strain ATCC 200006 / CBS 805.95 / DAOM BR144)</name>
    <name type="common">Pythium ultimum</name>
    <dbReference type="NCBI Taxonomy" id="431595"/>
    <lineage>
        <taxon>Eukaryota</taxon>
        <taxon>Sar</taxon>
        <taxon>Stramenopiles</taxon>
        <taxon>Oomycota</taxon>
        <taxon>Peronosporomycetes</taxon>
        <taxon>Pythiales</taxon>
        <taxon>Pythiaceae</taxon>
        <taxon>Globisporangium</taxon>
    </lineage>
</organism>
<protein>
    <recommendedName>
        <fullName evidence="6">mitogen-activated protein kinase kinase</fullName>
        <ecNumber evidence="6">2.7.12.2</ecNumber>
    </recommendedName>
</protein>
<evidence type="ECO:0000256" key="2">
    <source>
        <dbReference type="ARBA" id="ARBA00022741"/>
    </source>
</evidence>
<keyword evidence="11" id="KW-0723">Serine/threonine-protein kinase</keyword>
<dbReference type="eggNOG" id="KOG0581">
    <property type="taxonomic scope" value="Eukaryota"/>
</dbReference>
<evidence type="ECO:0000256" key="5">
    <source>
        <dbReference type="ARBA" id="ARBA00038035"/>
    </source>
</evidence>
<reference evidence="14" key="1">
    <citation type="journal article" date="2010" name="Genome Biol.">
        <title>Genome sequence of the necrotrophic plant pathogen Pythium ultimum reveals original pathogenicity mechanisms and effector repertoire.</title>
        <authorList>
            <person name="Levesque C.A."/>
            <person name="Brouwer H."/>
            <person name="Cano L."/>
            <person name="Hamilton J.P."/>
            <person name="Holt C."/>
            <person name="Huitema E."/>
            <person name="Raffaele S."/>
            <person name="Robideau G.P."/>
            <person name="Thines M."/>
            <person name="Win J."/>
            <person name="Zerillo M.M."/>
            <person name="Beakes G.W."/>
            <person name="Boore J.L."/>
            <person name="Busam D."/>
            <person name="Dumas B."/>
            <person name="Ferriera S."/>
            <person name="Fuerstenberg S.I."/>
            <person name="Gachon C.M."/>
            <person name="Gaulin E."/>
            <person name="Govers F."/>
            <person name="Grenville-Briggs L."/>
            <person name="Horner N."/>
            <person name="Hostetler J."/>
            <person name="Jiang R.H."/>
            <person name="Johnson J."/>
            <person name="Krajaejun T."/>
            <person name="Lin H."/>
            <person name="Meijer H.J."/>
            <person name="Moore B."/>
            <person name="Morris P."/>
            <person name="Phuntmart V."/>
            <person name="Puiu D."/>
            <person name="Shetty J."/>
            <person name="Stajich J.E."/>
            <person name="Tripathy S."/>
            <person name="Wawra S."/>
            <person name="van West P."/>
            <person name="Whitty B.R."/>
            <person name="Coutinho P.M."/>
            <person name="Henrissat B."/>
            <person name="Martin F."/>
            <person name="Thomas P.D."/>
            <person name="Tyler B.M."/>
            <person name="De Vries R.P."/>
            <person name="Kamoun S."/>
            <person name="Yandell M."/>
            <person name="Tisserat N."/>
            <person name="Buell C.R."/>
        </authorList>
    </citation>
    <scope>NUCLEOTIDE SEQUENCE</scope>
    <source>
        <strain evidence="14">DAOM:BR144</strain>
    </source>
</reference>
<dbReference type="InterPro" id="IPR011009">
    <property type="entry name" value="Kinase-like_dom_sf"/>
</dbReference>
<evidence type="ECO:0000256" key="6">
    <source>
        <dbReference type="ARBA" id="ARBA00038999"/>
    </source>
</evidence>
<dbReference type="GO" id="GO:0004674">
    <property type="term" value="F:protein serine/threonine kinase activity"/>
    <property type="evidence" value="ECO:0007669"/>
    <property type="project" value="UniProtKB-KW"/>
</dbReference>
<dbReference type="GO" id="GO:0005524">
    <property type="term" value="F:ATP binding"/>
    <property type="evidence" value="ECO:0007669"/>
    <property type="project" value="UniProtKB-UniRule"/>
</dbReference>